<sequence length="1129" mass="127888">MPFRIDPETELIHHVPAELAGDIVYRPVPEGDINDIDPNLDRDSFIRKLVSEVRLFGENDPSIPDKAVLSPAPVDLQESLLFEPHDVGNHTDSSSISCVNMLEREYMWFRQVSMDIQKEIDQNWPILNHIASICKAARIYRCPNQECQEHHKQLEDALPPCEWPAFREWIIEISSCQMQVPHAGRCTRPFFHLSSAVVALNWLLEGFKLIKFNNISARYINSSGEKAPINLYPICEIIYWGVNFQIHSGNTEFGFLEWGNTMIPHGVFAPALQEATDKALERGICLNRLWNASLISNRGEHDLPAIMGLAGRYPQLQHKGHESCTAGFCGFNAVDATYIRQLHVCEGDKVADCRENRLFFDPERLKISMVGGGGTAWSVDEPFEVRDQHSQYATISHVWSDGTGVGIEPPGHVNRCLFEHFANLVKLAGCDAIWWDSISIPLDPVLRKKAINDMHNNYFNSKCTIVHDRYLTDFDWAEDGSPALALIFSPWFTRGWTAVECNMARRIKVVYKKPGYNEPIIKDLDDDILAKDPTRCSRAHWIASNIIRRLREPIESVSSLLAILKPRSTSWPRDRMMIAGLLAGIEVSYSMTPTEITKAIFRKIKRISHSSLMHQETSIAESGGWSWCPNHLYDLPAAPPGDFSRLLMSGRSCIIDKNGAILGEFPARRVNRDDFLDRRVIPTSSHPFVNSRVKAALENWQNCLLIGHYPGPYILVETELPNDEFYSRPNYLPSGNSALCCKYLGTVNTAGDEAMYASQIYDPLVLHPIVIGRNPDITLNAETFLKFPKQEELFVSVIHKVAPIIKWAFSLEHVWMGDNPIHGDMLVIQKSQVPHPTFGAQYMVWAHSIHNLEVQETTPGNFEVSVKEEPCFTLTPGKLIDQVSKRWSKEVPNFSYVDIMQYWPTISIRSNERTTGPIFARDARSSMDATPSELLFRLEFLSTTVTYAAIDNSLVDPSDAQSLSGIWACIYPDGKYEFHLFDQAKKDELYVTKITSINRTVPRGYKVLEAFSDLKPGSLDLGLGKVRQSFLISGDPRGVTSAGDDAWAYIGMKVPDINTIDLCEVRGLRNAAGPEYLWKYRRVPKPLLFGGRPSWMNAPAVIDEPKIESWPWRSINWVNLFLRSLIFRT</sequence>
<dbReference type="PANTHER" id="PTHR39596:SF2">
    <property type="entry name" value="HET DOMAIN PROTEIN (AFU_ORTHOLOGUE AFUA_1G17550)-RELATED"/>
    <property type="match status" value="1"/>
</dbReference>
<dbReference type="EMBL" id="JAVHJL010000010">
    <property type="protein sequence ID" value="KAK6496863.1"/>
    <property type="molecule type" value="Genomic_DNA"/>
</dbReference>
<evidence type="ECO:0000313" key="2">
    <source>
        <dbReference type="Proteomes" id="UP001370758"/>
    </source>
</evidence>
<dbReference type="AlphaFoldDB" id="A0AAV9VW15"/>
<name>A0AAV9VW15_9PEZI</name>
<comment type="caution">
    <text evidence="1">The sequence shown here is derived from an EMBL/GenBank/DDBJ whole genome shotgun (WGS) entry which is preliminary data.</text>
</comment>
<reference evidence="1 2" key="1">
    <citation type="submission" date="2023-08" db="EMBL/GenBank/DDBJ databases">
        <authorList>
            <person name="Palmer J.M."/>
        </authorList>
    </citation>
    <scope>NUCLEOTIDE SEQUENCE [LARGE SCALE GENOMIC DNA]</scope>
    <source>
        <strain evidence="1 2">TWF481</strain>
    </source>
</reference>
<organism evidence="1 2">
    <name type="scientific">Arthrobotrys musiformis</name>
    <dbReference type="NCBI Taxonomy" id="47236"/>
    <lineage>
        <taxon>Eukaryota</taxon>
        <taxon>Fungi</taxon>
        <taxon>Dikarya</taxon>
        <taxon>Ascomycota</taxon>
        <taxon>Pezizomycotina</taxon>
        <taxon>Orbiliomycetes</taxon>
        <taxon>Orbiliales</taxon>
        <taxon>Orbiliaceae</taxon>
        <taxon>Arthrobotrys</taxon>
    </lineage>
</organism>
<gene>
    <name evidence="1" type="ORF">TWF481_001847</name>
</gene>
<dbReference type="Proteomes" id="UP001370758">
    <property type="component" value="Unassembled WGS sequence"/>
</dbReference>
<accession>A0AAV9VW15</accession>
<evidence type="ECO:0000313" key="1">
    <source>
        <dbReference type="EMBL" id="KAK6496863.1"/>
    </source>
</evidence>
<proteinExistence type="predicted"/>
<keyword evidence="2" id="KW-1185">Reference proteome</keyword>
<dbReference type="PANTHER" id="PTHR39596">
    <property type="match status" value="1"/>
</dbReference>
<protein>
    <recommendedName>
        <fullName evidence="3">Heterokaryon incompatibility domain-containing protein</fullName>
    </recommendedName>
</protein>
<evidence type="ECO:0008006" key="3">
    <source>
        <dbReference type="Google" id="ProtNLM"/>
    </source>
</evidence>